<accession>A0A0D9AKA5</accession>
<dbReference type="PIRSF" id="PIRSF018266">
    <property type="entry name" value="FecR"/>
    <property type="match status" value="1"/>
</dbReference>
<dbReference type="Pfam" id="PF16220">
    <property type="entry name" value="DUF4880"/>
    <property type="match status" value="1"/>
</dbReference>
<dbReference type="RefSeq" id="WP_045164308.1">
    <property type="nucleotide sequence ID" value="NZ_JYHV01000037.1"/>
</dbReference>
<dbReference type="InterPro" id="IPR012373">
    <property type="entry name" value="Ferrdict_sens_TM"/>
</dbReference>
<dbReference type="OrthoDB" id="1099576at2"/>
<comment type="caution">
    <text evidence="3">The sequence shown here is derived from an EMBL/GenBank/DDBJ whole genome shotgun (WGS) entry which is preliminary data.</text>
</comment>
<evidence type="ECO:0000313" key="4">
    <source>
        <dbReference type="Proteomes" id="UP000032487"/>
    </source>
</evidence>
<dbReference type="PANTHER" id="PTHR30273:SF2">
    <property type="entry name" value="PROTEIN FECR"/>
    <property type="match status" value="1"/>
</dbReference>
<reference evidence="3 4" key="1">
    <citation type="submission" date="2015-02" db="EMBL/GenBank/DDBJ databases">
        <title>Draft genome sequence of Pseudomonas stutzeri NT0128 isolated from wheat (Triticum turgidum) rhizosphere.</title>
        <authorList>
            <person name="Tovi N."/>
            <person name="Frenk S."/>
            <person name="Hadar Y."/>
            <person name="Minz D."/>
        </authorList>
    </citation>
    <scope>NUCLEOTIDE SEQUENCE [LARGE SCALE GENOMIC DNA]</scope>
    <source>
        <strain evidence="3 4">NT0128</strain>
    </source>
</reference>
<dbReference type="InterPro" id="IPR006860">
    <property type="entry name" value="FecR"/>
</dbReference>
<dbReference type="InterPro" id="IPR032623">
    <property type="entry name" value="FecR_N"/>
</dbReference>
<proteinExistence type="predicted"/>
<dbReference type="AlphaFoldDB" id="A0A0D9AKA5"/>
<gene>
    <name evidence="3" type="ORF">UF78_21920</name>
</gene>
<protein>
    <submittedName>
        <fullName evidence="3">Membrane protein</fullName>
    </submittedName>
</protein>
<dbReference type="Proteomes" id="UP000032487">
    <property type="component" value="Unassembled WGS sequence"/>
</dbReference>
<dbReference type="Pfam" id="PF04773">
    <property type="entry name" value="FecR"/>
    <property type="match status" value="1"/>
</dbReference>
<organism evidence="3 4">
    <name type="scientific">Stutzerimonas stutzeri</name>
    <name type="common">Pseudomonas stutzeri</name>
    <dbReference type="NCBI Taxonomy" id="316"/>
    <lineage>
        <taxon>Bacteria</taxon>
        <taxon>Pseudomonadati</taxon>
        <taxon>Pseudomonadota</taxon>
        <taxon>Gammaproteobacteria</taxon>
        <taxon>Pseudomonadales</taxon>
        <taxon>Pseudomonadaceae</taxon>
        <taxon>Stutzerimonas</taxon>
    </lineage>
</organism>
<evidence type="ECO:0000259" key="2">
    <source>
        <dbReference type="Pfam" id="PF16220"/>
    </source>
</evidence>
<evidence type="ECO:0000313" key="3">
    <source>
        <dbReference type="EMBL" id="KJH79796.1"/>
    </source>
</evidence>
<dbReference type="EMBL" id="JYHV01000037">
    <property type="protein sequence ID" value="KJH79796.1"/>
    <property type="molecule type" value="Genomic_DNA"/>
</dbReference>
<sequence>MSLDYQVLQAAAQWFAVLQSDSVSEADREAWRAWLSTPEHARAWQRVERISGCLEPLAGDPFSPAATALLRSGQPTRRQALKTLSILCGGGALALATGAVPWRSWAADQRTAVGEVRNWRLDDGSRLWLNTDSAVDVVFEERSRQLSLYRGELLMQAAAEPRPLVLQTAEGRLRAHGVTRFSVLQRDGSSQLSVFDGTVEVMPSGQGGARTVMSGQQVAFDSRHIEPERSVQAGRQSWTNGVLVADNLRLDAFVAELARYRQGYLGCDPRVAGLRVVGAYPLADTDRVLDVLADTLALRINRRLPWWVNLEPAEQRSSS</sequence>
<feature type="domain" description="FecR N-terminal" evidence="2">
    <location>
        <begin position="9"/>
        <end position="50"/>
    </location>
</feature>
<dbReference type="PATRIC" id="fig|316.101.peg.3232"/>
<dbReference type="PANTHER" id="PTHR30273">
    <property type="entry name" value="PERIPLASMIC SIGNAL SENSOR AND SIGMA FACTOR ACTIVATOR FECR-RELATED"/>
    <property type="match status" value="1"/>
</dbReference>
<dbReference type="Gene3D" id="2.60.120.1440">
    <property type="match status" value="1"/>
</dbReference>
<feature type="domain" description="FecR protein" evidence="1">
    <location>
        <begin position="110"/>
        <end position="200"/>
    </location>
</feature>
<dbReference type="GO" id="GO:0016989">
    <property type="term" value="F:sigma factor antagonist activity"/>
    <property type="evidence" value="ECO:0007669"/>
    <property type="project" value="TreeGrafter"/>
</dbReference>
<name>A0A0D9AKA5_STUST</name>
<evidence type="ECO:0000259" key="1">
    <source>
        <dbReference type="Pfam" id="PF04773"/>
    </source>
</evidence>